<sequence length="306" mass="32969">MKKRTMIYSALVVVGLIIAGISFSSGTISAIAWHNHRFETVDYVKETKKVTGIHNVNIAVKSADVVLETGVEAKAEWTADKNHPIKVDVSNGTLNVTAEKGDAMIFGIIETTPTIKITLPKEKLETVNIMNTYGDVSVTDIKAKVSVIQVKSGDLDIAAVKLTDDLTITQTYGDIQIDNSSAKQLRITSESGDIDSTKNAFNEAQISSRYGDVTFKESDLTALTLEASSGDIKVLNSVLAGVSHISNQYGDIKISTKNAVGLTIDTAYGDVKVNGKNYNGSYQKTTTKNNQLTIENKSGDVKVDTN</sequence>
<evidence type="ECO:0000313" key="3">
    <source>
        <dbReference type="Proteomes" id="UP000019243"/>
    </source>
</evidence>
<name>W7CQ90_9LIST</name>
<protein>
    <recommendedName>
        <fullName evidence="1">DUF4097 domain-containing protein</fullName>
    </recommendedName>
</protein>
<dbReference type="RefSeq" id="WP_035313393.1">
    <property type="nucleotide sequence ID" value="NZ_AODH01000009.1"/>
</dbReference>
<keyword evidence="3" id="KW-1185">Reference proteome</keyword>
<feature type="domain" description="DUF4097" evidence="1">
    <location>
        <begin position="54"/>
        <end position="303"/>
    </location>
</feature>
<dbReference type="EMBL" id="AODH01000009">
    <property type="protein sequence ID" value="EUJ41779.1"/>
    <property type="molecule type" value="Genomic_DNA"/>
</dbReference>
<dbReference type="Pfam" id="PF13349">
    <property type="entry name" value="DUF4097"/>
    <property type="match status" value="1"/>
</dbReference>
<evidence type="ECO:0000259" key="1">
    <source>
        <dbReference type="Pfam" id="PF13349"/>
    </source>
</evidence>
<gene>
    <name evidence="2" type="ORF">BCAMP_02830</name>
</gene>
<dbReference type="OrthoDB" id="2380881at2"/>
<dbReference type="AlphaFoldDB" id="W7CQ90"/>
<comment type="caution">
    <text evidence="2">The sequence shown here is derived from an EMBL/GenBank/DDBJ whole genome shotgun (WGS) entry which is preliminary data.</text>
</comment>
<dbReference type="Proteomes" id="UP000019243">
    <property type="component" value="Unassembled WGS sequence"/>
</dbReference>
<organism evidence="2 3">
    <name type="scientific">Brochothrix campestris FSL F6-1037</name>
    <dbReference type="NCBI Taxonomy" id="1265861"/>
    <lineage>
        <taxon>Bacteria</taxon>
        <taxon>Bacillati</taxon>
        <taxon>Bacillota</taxon>
        <taxon>Bacilli</taxon>
        <taxon>Bacillales</taxon>
        <taxon>Listeriaceae</taxon>
        <taxon>Brochothrix</taxon>
    </lineage>
</organism>
<accession>W7CQ90</accession>
<dbReference type="STRING" id="1265861.BCAMP_02830"/>
<dbReference type="InterPro" id="IPR025164">
    <property type="entry name" value="Toastrack_DUF4097"/>
</dbReference>
<evidence type="ECO:0000313" key="2">
    <source>
        <dbReference type="EMBL" id="EUJ41779.1"/>
    </source>
</evidence>
<reference evidence="2 3" key="1">
    <citation type="submission" date="2012-12" db="EMBL/GenBank/DDBJ databases">
        <title>Novel taxa of Listeriaceae from agricultural environments in the United States.</title>
        <authorList>
            <person name="den Bakker H.C."/>
            <person name="Allred A."/>
            <person name="Warchocki S."/>
            <person name="Wright E.M."/>
            <person name="Burrell A."/>
            <person name="Nightingale K.K."/>
            <person name="Kephart D."/>
            <person name="Wiedmann M."/>
        </authorList>
    </citation>
    <scope>NUCLEOTIDE SEQUENCE [LARGE SCALE GENOMIC DNA]</scope>
    <source>
        <strain evidence="2 3">FSL F6-1037</strain>
    </source>
</reference>
<proteinExistence type="predicted"/>